<name>A0ABP9VGC5_9DEIO</name>
<dbReference type="RefSeq" id="WP_353544239.1">
    <property type="nucleotide sequence ID" value="NZ_BAABRN010000102.1"/>
</dbReference>
<sequence length="67" mass="7588">MTPRNLPLIGTGYNPSAWCPNCHKPFAAHLNDCPHCTYPHRPEWLRRVERLVGVWAYRAACALGGDE</sequence>
<keyword evidence="2" id="KW-1185">Reference proteome</keyword>
<protein>
    <recommendedName>
        <fullName evidence="3">C2H2-type domain-containing protein</fullName>
    </recommendedName>
</protein>
<gene>
    <name evidence="1" type="ORF">Dxin01_04041</name>
</gene>
<dbReference type="EMBL" id="BAABRN010000102">
    <property type="protein sequence ID" value="GAA5504272.1"/>
    <property type="molecule type" value="Genomic_DNA"/>
</dbReference>
<evidence type="ECO:0000313" key="1">
    <source>
        <dbReference type="EMBL" id="GAA5504272.1"/>
    </source>
</evidence>
<dbReference type="Proteomes" id="UP001458946">
    <property type="component" value="Unassembled WGS sequence"/>
</dbReference>
<accession>A0ABP9VGC5</accession>
<evidence type="ECO:0000313" key="2">
    <source>
        <dbReference type="Proteomes" id="UP001458946"/>
    </source>
</evidence>
<reference evidence="1 2" key="1">
    <citation type="submission" date="2024-02" db="EMBL/GenBank/DDBJ databases">
        <title>Deinococcus xinjiangensis NBRC 107630.</title>
        <authorList>
            <person name="Ichikawa N."/>
            <person name="Katano-Makiyama Y."/>
            <person name="Hidaka K."/>
        </authorList>
    </citation>
    <scope>NUCLEOTIDE SEQUENCE [LARGE SCALE GENOMIC DNA]</scope>
    <source>
        <strain evidence="1 2">NBRC 107630</strain>
    </source>
</reference>
<proteinExistence type="predicted"/>
<evidence type="ECO:0008006" key="3">
    <source>
        <dbReference type="Google" id="ProtNLM"/>
    </source>
</evidence>
<organism evidence="1 2">
    <name type="scientific">Deinococcus xinjiangensis</name>
    <dbReference type="NCBI Taxonomy" id="457454"/>
    <lineage>
        <taxon>Bacteria</taxon>
        <taxon>Thermotogati</taxon>
        <taxon>Deinococcota</taxon>
        <taxon>Deinococci</taxon>
        <taxon>Deinococcales</taxon>
        <taxon>Deinococcaceae</taxon>
        <taxon>Deinococcus</taxon>
    </lineage>
</organism>
<comment type="caution">
    <text evidence="1">The sequence shown here is derived from an EMBL/GenBank/DDBJ whole genome shotgun (WGS) entry which is preliminary data.</text>
</comment>